<dbReference type="Proteomes" id="UP000580861">
    <property type="component" value="Unassembled WGS sequence"/>
</dbReference>
<evidence type="ECO:0000313" key="2">
    <source>
        <dbReference type="EMBL" id="MBB5856459.1"/>
    </source>
</evidence>
<keyword evidence="3" id="KW-1185">Reference proteome</keyword>
<name>A0A841B641_9PSEU</name>
<feature type="compositionally biased region" description="Polar residues" evidence="1">
    <location>
        <begin position="21"/>
        <end position="31"/>
    </location>
</feature>
<protein>
    <submittedName>
        <fullName evidence="2">Uncharacterized protein</fullName>
    </submittedName>
</protein>
<evidence type="ECO:0000256" key="1">
    <source>
        <dbReference type="SAM" id="MobiDB-lite"/>
    </source>
</evidence>
<evidence type="ECO:0000313" key="3">
    <source>
        <dbReference type="Proteomes" id="UP000580861"/>
    </source>
</evidence>
<sequence>MVTIVLPPHRDPGQTGKLLTDETSNSAEQAG</sequence>
<proteinExistence type="predicted"/>
<accession>A0A841B641</accession>
<comment type="caution">
    <text evidence="2">The sequence shown here is derived from an EMBL/GenBank/DDBJ whole genome shotgun (WGS) entry which is preliminary data.</text>
</comment>
<reference evidence="2 3" key="1">
    <citation type="submission" date="2020-08" db="EMBL/GenBank/DDBJ databases">
        <title>Sequencing the genomes of 1000 actinobacteria strains.</title>
        <authorList>
            <person name="Klenk H.-P."/>
        </authorList>
    </citation>
    <scope>NUCLEOTIDE SEQUENCE [LARGE SCALE GENOMIC DNA]</scope>
    <source>
        <strain evidence="2 3">DSM 45272</strain>
    </source>
</reference>
<organism evidence="2 3">
    <name type="scientific">Amycolatopsis umgeniensis</name>
    <dbReference type="NCBI Taxonomy" id="336628"/>
    <lineage>
        <taxon>Bacteria</taxon>
        <taxon>Bacillati</taxon>
        <taxon>Actinomycetota</taxon>
        <taxon>Actinomycetes</taxon>
        <taxon>Pseudonocardiales</taxon>
        <taxon>Pseudonocardiaceae</taxon>
        <taxon>Amycolatopsis</taxon>
    </lineage>
</organism>
<feature type="region of interest" description="Disordered" evidence="1">
    <location>
        <begin position="1"/>
        <end position="31"/>
    </location>
</feature>
<dbReference type="EMBL" id="JACHMX010000001">
    <property type="protein sequence ID" value="MBB5856459.1"/>
    <property type="molecule type" value="Genomic_DNA"/>
</dbReference>
<gene>
    <name evidence="2" type="ORF">HDA45_006546</name>
</gene>
<dbReference type="AlphaFoldDB" id="A0A841B641"/>